<evidence type="ECO:0000256" key="8">
    <source>
        <dbReference type="SAM" id="Phobius"/>
    </source>
</evidence>
<reference evidence="10" key="1">
    <citation type="submission" date="2023-08" db="EMBL/GenBank/DDBJ databases">
        <authorList>
            <person name="Audoor S."/>
            <person name="Bilcke G."/>
        </authorList>
    </citation>
    <scope>NUCLEOTIDE SEQUENCE</scope>
</reference>
<feature type="region of interest" description="Disordered" evidence="7">
    <location>
        <begin position="1065"/>
        <end position="1089"/>
    </location>
</feature>
<feature type="domain" description="SSD" evidence="9">
    <location>
        <begin position="903"/>
        <end position="1045"/>
    </location>
</feature>
<feature type="transmembrane region" description="Helical" evidence="8">
    <location>
        <begin position="1020"/>
        <end position="1042"/>
    </location>
</feature>
<protein>
    <recommendedName>
        <fullName evidence="9">SSD domain-containing protein</fullName>
    </recommendedName>
</protein>
<keyword evidence="4 8" id="KW-0472">Membrane</keyword>
<evidence type="ECO:0000313" key="11">
    <source>
        <dbReference type="Proteomes" id="UP001295423"/>
    </source>
</evidence>
<evidence type="ECO:0000259" key="9">
    <source>
        <dbReference type="PROSITE" id="PS50156"/>
    </source>
</evidence>
<accession>A0AAD2GDC0</accession>
<dbReference type="Gene3D" id="1.20.1640.10">
    <property type="entry name" value="Multidrug efflux transporter AcrB transmembrane domain"/>
    <property type="match status" value="2"/>
</dbReference>
<dbReference type="GO" id="GO:0007224">
    <property type="term" value="P:smoothened signaling pathway"/>
    <property type="evidence" value="ECO:0007669"/>
    <property type="project" value="TreeGrafter"/>
</dbReference>
<evidence type="ECO:0000313" key="10">
    <source>
        <dbReference type="EMBL" id="CAJ1969356.1"/>
    </source>
</evidence>
<evidence type="ECO:0000256" key="5">
    <source>
        <dbReference type="ARBA" id="ARBA00023180"/>
    </source>
</evidence>
<feature type="transmembrane region" description="Helical" evidence="8">
    <location>
        <begin position="919"/>
        <end position="941"/>
    </location>
</feature>
<dbReference type="PANTHER" id="PTHR45951:SF3">
    <property type="entry name" value="PROTEIN DISPATCHED"/>
    <property type="match status" value="1"/>
</dbReference>
<feature type="transmembrane region" description="Helical" evidence="8">
    <location>
        <begin position="891"/>
        <end position="912"/>
    </location>
</feature>
<dbReference type="Pfam" id="PF12349">
    <property type="entry name" value="Sterol-sensing"/>
    <property type="match status" value="1"/>
</dbReference>
<feature type="domain" description="SSD" evidence="9">
    <location>
        <begin position="465"/>
        <end position="592"/>
    </location>
</feature>
<comment type="similarity">
    <text evidence="6">Belongs to the dispatched family.</text>
</comment>
<evidence type="ECO:0000256" key="2">
    <source>
        <dbReference type="ARBA" id="ARBA00022692"/>
    </source>
</evidence>
<name>A0AAD2GDC0_9STRA</name>
<dbReference type="InterPro" id="IPR053958">
    <property type="entry name" value="HMGCR/SNAP/NPC1-like_SSD"/>
</dbReference>
<dbReference type="EMBL" id="CAKOGP040002424">
    <property type="protein sequence ID" value="CAJ1969356.1"/>
    <property type="molecule type" value="Genomic_DNA"/>
</dbReference>
<comment type="subcellular location">
    <subcellularLocation>
        <location evidence="1">Membrane</location>
        <topology evidence="1">Multi-pass membrane protein</topology>
    </subcellularLocation>
</comment>
<feature type="transmembrane region" description="Helical" evidence="8">
    <location>
        <begin position="488"/>
        <end position="509"/>
    </location>
</feature>
<keyword evidence="3 8" id="KW-1133">Transmembrane helix</keyword>
<feature type="transmembrane region" description="Helical" evidence="8">
    <location>
        <begin position="947"/>
        <end position="971"/>
    </location>
</feature>
<comment type="caution">
    <text evidence="10">The sequence shown here is derived from an EMBL/GenBank/DDBJ whole genome shotgun (WGS) entry which is preliminary data.</text>
</comment>
<feature type="transmembrane region" description="Helical" evidence="8">
    <location>
        <begin position="566"/>
        <end position="593"/>
    </location>
</feature>
<feature type="compositionally biased region" description="Basic and acidic residues" evidence="7">
    <location>
        <begin position="1"/>
        <end position="20"/>
    </location>
</feature>
<dbReference type="PROSITE" id="PS50156">
    <property type="entry name" value="SSD"/>
    <property type="match status" value="2"/>
</dbReference>
<feature type="transmembrane region" description="Helical" evidence="8">
    <location>
        <begin position="645"/>
        <end position="663"/>
    </location>
</feature>
<feature type="transmembrane region" description="Helical" evidence="8">
    <location>
        <begin position="992"/>
        <end position="1014"/>
    </location>
</feature>
<feature type="compositionally biased region" description="Polar residues" evidence="7">
    <location>
        <begin position="44"/>
        <end position="54"/>
    </location>
</feature>
<evidence type="ECO:0000256" key="3">
    <source>
        <dbReference type="ARBA" id="ARBA00022989"/>
    </source>
</evidence>
<keyword evidence="5" id="KW-0325">Glycoprotein</keyword>
<keyword evidence="11" id="KW-1185">Reference proteome</keyword>
<organism evidence="10 11">
    <name type="scientific">Cylindrotheca closterium</name>
    <dbReference type="NCBI Taxonomy" id="2856"/>
    <lineage>
        <taxon>Eukaryota</taxon>
        <taxon>Sar</taxon>
        <taxon>Stramenopiles</taxon>
        <taxon>Ochrophyta</taxon>
        <taxon>Bacillariophyta</taxon>
        <taxon>Bacillariophyceae</taxon>
        <taxon>Bacillariophycidae</taxon>
        <taxon>Bacillariales</taxon>
        <taxon>Bacillariaceae</taxon>
        <taxon>Cylindrotheca</taxon>
    </lineage>
</organism>
<dbReference type="Proteomes" id="UP001295423">
    <property type="component" value="Unassembled WGS sequence"/>
</dbReference>
<dbReference type="GO" id="GO:0016020">
    <property type="term" value="C:membrane"/>
    <property type="evidence" value="ECO:0007669"/>
    <property type="project" value="UniProtKB-SubCell"/>
</dbReference>
<feature type="transmembrane region" description="Helical" evidence="8">
    <location>
        <begin position="461"/>
        <end position="482"/>
    </location>
</feature>
<dbReference type="InterPro" id="IPR000731">
    <property type="entry name" value="SSD"/>
</dbReference>
<feature type="region of interest" description="Disordered" evidence="7">
    <location>
        <begin position="1"/>
        <end position="76"/>
    </location>
</feature>
<feature type="transmembrane region" description="Helical" evidence="8">
    <location>
        <begin position="106"/>
        <end position="128"/>
    </location>
</feature>
<sequence>MPKKDETDRPSKRLSAEPEGFRGSQIDSESESDEETPPPKRTSKLSITRLSLSKSAMGESGSVAPKRVSGASNKDVKRISHSTAPTVVNDGFWERQSMRIARIPRIFLSTTLLVSVILSVVGFTVGGFDANVDNAGWQSRGTDIANKQTQLLLVSRFKDELFAEGEPRWRDLLSNVQPGWQTESLGDDGTDDGLSRRLKSIESEESQWYLETSHRDLQATLDLDVADLGQRLIAGLPNCNIGWYANITDLLYEEHLWPIWKTENPSTTLLSPNMIKDICVAEENTQRVLEANNFCFGCQEGCLPPYSPVLFARIVVENGFSMTCQQLSEGWTQYQAATENSWAACTKDLKEVYDKDGFTMPTSCPPGFTAALVEENFDSTKFMTYTSSIFATNADPKVMYDFVDQFDQGVEDVVYGAYDTQYEGFNKIFTDSVVGRDMALACASAFITAIAILVHTKSPFITGIGLLQIILSFPLSFFVYTLLGGLDFFPFLNFIGVFVVFALGADDIFVAVDKWKNARIENPDADTEIIAAIAFPDAAGAMFLTTITTAIAFFGTAICPVAPIKMFAIFCGLLIMFDYLMCCMLVFPALCIYDSKLRADKSNCCNACNCGKKEEGEDSLEDENKMSLIHRILFGYYNILHKFRWGLMALSLIGFALACWGATTLKLPTSAEVRLVGEDAIQFEENFLWRDNLLQSSLDKSGGSTILVAFGIEPADTGDQNNPKKWSQLVLDNTFDAAPEASQRFLESFCPEAFAEEFLAPASVDYECPINRFAAWLQTESAKESPDAGYASKCGGASGIPVPEANFDACLMEWAAQNEEDTVLSVDNKVRIIMMEFAIRIRFDSPFDDLENEYNTIDGWMTAKSATAPETANKVIFSSQTFWWFDTNRQMLTTATGSASIALATAAIVIFLSSYSFSLTFFATFTIGYVLTSVTSTLVALGWTLGFLESICFAILIGVSVDFVIHFCHAYSHAHGDVDRHERTQQALIRMGPSILAAGVTTIAAAIIMLFTVINFFQKFALILFMTIIQATVGSFIVFLTLTDCVGPSNPTYMADLIKAKLGFGGSEDDSVTPKKKRDGTELTTESSR</sequence>
<gene>
    <name evidence="10" type="ORF">CYCCA115_LOCUS23664</name>
</gene>
<feature type="transmembrane region" description="Helical" evidence="8">
    <location>
        <begin position="529"/>
        <end position="554"/>
    </location>
</feature>
<dbReference type="AlphaFoldDB" id="A0AAD2GDC0"/>
<evidence type="ECO:0000256" key="4">
    <source>
        <dbReference type="ARBA" id="ARBA00023136"/>
    </source>
</evidence>
<evidence type="ECO:0000256" key="1">
    <source>
        <dbReference type="ARBA" id="ARBA00004141"/>
    </source>
</evidence>
<proteinExistence type="inferred from homology"/>
<feature type="transmembrane region" description="Helical" evidence="8">
    <location>
        <begin position="438"/>
        <end position="454"/>
    </location>
</feature>
<keyword evidence="2 8" id="KW-0812">Transmembrane</keyword>
<dbReference type="SUPFAM" id="SSF82866">
    <property type="entry name" value="Multidrug efflux transporter AcrB transmembrane domain"/>
    <property type="match status" value="2"/>
</dbReference>
<evidence type="ECO:0000256" key="6">
    <source>
        <dbReference type="ARBA" id="ARBA00038046"/>
    </source>
</evidence>
<evidence type="ECO:0000256" key="7">
    <source>
        <dbReference type="SAM" id="MobiDB-lite"/>
    </source>
</evidence>
<dbReference type="PANTHER" id="PTHR45951">
    <property type="entry name" value="PROTEIN DISPATCHED-RELATED"/>
    <property type="match status" value="1"/>
</dbReference>
<dbReference type="GO" id="GO:0022857">
    <property type="term" value="F:transmembrane transporter activity"/>
    <property type="evidence" value="ECO:0007669"/>
    <property type="project" value="TreeGrafter"/>
</dbReference>
<dbReference type="InterPro" id="IPR052081">
    <property type="entry name" value="Dispatched_Hh_regulator"/>
</dbReference>